<dbReference type="HAMAP" id="MF_01883">
    <property type="entry name" value="MdcB"/>
    <property type="match status" value="1"/>
</dbReference>
<evidence type="ECO:0000256" key="3">
    <source>
        <dbReference type="ARBA" id="ARBA00022741"/>
    </source>
</evidence>
<organism evidence="6 7">
    <name type="scientific">Pseudomonas gingeri</name>
    <dbReference type="NCBI Taxonomy" id="117681"/>
    <lineage>
        <taxon>Bacteria</taxon>
        <taxon>Pseudomonadati</taxon>
        <taxon>Pseudomonadota</taxon>
        <taxon>Gammaproteobacteria</taxon>
        <taxon>Pseudomonadales</taxon>
        <taxon>Pseudomonadaceae</taxon>
        <taxon>Pseudomonas</taxon>
    </lineage>
</organism>
<evidence type="ECO:0000313" key="6">
    <source>
        <dbReference type="EMBL" id="NWB99316.1"/>
    </source>
</evidence>
<dbReference type="GO" id="GO:0046917">
    <property type="term" value="F:triphosphoribosyl-dephospho-CoA synthase activity"/>
    <property type="evidence" value="ECO:0007669"/>
    <property type="project" value="UniProtKB-UniRule"/>
</dbReference>
<comment type="similarity">
    <text evidence="5">Belongs to the CitG/MdcB family.</text>
</comment>
<sequence length="336" mass="35406">MHAFNLQAQPLSLAERLADFAVEALIDEADLSPKPALVDRRGNGAHSDLHLGLMHASALSLWPMFKEMAEAAILSREQTLWRAGLPALGCEAAPKPAIAAYQVDRVGGVYDGYAAERGQARSPHSVTAIGLPLREALGRIGREGEQAMLQTTGGVNTHRGAIWALGLLVAAAALEPESVKAGALTIRAARLALLDDRHAPHSTSHGTQVAQRYGARGAREEAQLGFPAVTQLGLPQLKRSRLAGHGEQNARLDALLAIMTNLADTCVLYRAGVPGLQAMQQGARAVLEAGGSASLPGRRCLHELDQQLLAMNASPGGAADLLAACLLIDRLEQEAL</sequence>
<evidence type="ECO:0000256" key="2">
    <source>
        <dbReference type="ARBA" id="ARBA00022679"/>
    </source>
</evidence>
<keyword evidence="2 5" id="KW-0808">Transferase</keyword>
<comment type="catalytic activity">
    <reaction evidence="1 5">
        <text>3'-dephospho-CoA + ATP = 2'-(5''-triphospho-alpha-D-ribosyl)-3'-dephospho-CoA + adenine</text>
        <dbReference type="Rhea" id="RHEA:15117"/>
        <dbReference type="ChEBI" id="CHEBI:16708"/>
        <dbReference type="ChEBI" id="CHEBI:30616"/>
        <dbReference type="ChEBI" id="CHEBI:57328"/>
        <dbReference type="ChEBI" id="CHEBI:61378"/>
        <dbReference type="EC" id="2.4.2.52"/>
    </reaction>
</comment>
<dbReference type="GO" id="GO:0016757">
    <property type="term" value="F:glycosyltransferase activity"/>
    <property type="evidence" value="ECO:0007669"/>
    <property type="project" value="UniProtKB-KW"/>
</dbReference>
<dbReference type="AlphaFoldDB" id="A0A7Y8C5E4"/>
<keyword evidence="3 5" id="KW-0547">Nucleotide-binding</keyword>
<evidence type="ECO:0000256" key="5">
    <source>
        <dbReference type="HAMAP-Rule" id="MF_01883"/>
    </source>
</evidence>
<evidence type="ECO:0000313" key="7">
    <source>
        <dbReference type="Proteomes" id="UP000539985"/>
    </source>
</evidence>
<evidence type="ECO:0000256" key="4">
    <source>
        <dbReference type="ARBA" id="ARBA00022840"/>
    </source>
</evidence>
<dbReference type="EC" id="2.4.2.52" evidence="5"/>
<dbReference type="GO" id="GO:0051191">
    <property type="term" value="P:prosthetic group biosynthetic process"/>
    <property type="evidence" value="ECO:0007669"/>
    <property type="project" value="TreeGrafter"/>
</dbReference>
<comment type="function">
    <text evidence="5">Involved in the formation of 2-(5''-phosphoribosyl)-3'-dephosphocoenzyme-A, the prosthetic group of the acyl-carrier protein of the malonate decarboxylase.</text>
</comment>
<dbReference type="GO" id="GO:0005524">
    <property type="term" value="F:ATP binding"/>
    <property type="evidence" value="ECO:0007669"/>
    <property type="project" value="UniProtKB-KW"/>
</dbReference>
<dbReference type="Pfam" id="PF01874">
    <property type="entry name" value="CitG"/>
    <property type="match status" value="2"/>
</dbReference>
<keyword evidence="6" id="KW-0328">Glycosyltransferase</keyword>
<proteinExistence type="inferred from homology"/>
<dbReference type="EMBL" id="JACAQB010000023">
    <property type="protein sequence ID" value="NWB99316.1"/>
    <property type="molecule type" value="Genomic_DNA"/>
</dbReference>
<dbReference type="Gene3D" id="1.10.4200.10">
    <property type="entry name" value="Triphosphoribosyl-dephospho-CoA protein"/>
    <property type="match status" value="2"/>
</dbReference>
<name>A0A7Y8C5E4_9PSED</name>
<dbReference type="NCBIfam" id="NF002315">
    <property type="entry name" value="PRK01237.1"/>
    <property type="match status" value="1"/>
</dbReference>
<dbReference type="PANTHER" id="PTHR30201">
    <property type="entry name" value="TRIPHOSPHORIBOSYL-DEPHOSPHO-COA SYNTHASE"/>
    <property type="match status" value="1"/>
</dbReference>
<keyword evidence="4 5" id="KW-0067">ATP-binding</keyword>
<evidence type="ECO:0000256" key="1">
    <source>
        <dbReference type="ARBA" id="ARBA00001210"/>
    </source>
</evidence>
<accession>A0A7Y8C5E4</accession>
<comment type="caution">
    <text evidence="6">The sequence shown here is derived from an EMBL/GenBank/DDBJ whole genome shotgun (WGS) entry which is preliminary data.</text>
</comment>
<reference evidence="6 7" key="1">
    <citation type="submission" date="2020-04" db="EMBL/GenBank/DDBJ databases">
        <title>Molecular characterization of pseudomonads from Agaricus bisporus reveal novel blotch 2 pathogens in Western Europe.</title>
        <authorList>
            <person name="Taparia T."/>
            <person name="Krijger M."/>
            <person name="Haynes E."/>
            <person name="Elpinstone J.G."/>
            <person name="Noble R."/>
            <person name="Van Der Wolf J."/>
        </authorList>
    </citation>
    <scope>NUCLEOTIDE SEQUENCE [LARGE SCALE GENOMIC DNA]</scope>
    <source>
        <strain evidence="6 7">H7001</strain>
    </source>
</reference>
<dbReference type="InterPro" id="IPR002736">
    <property type="entry name" value="CitG"/>
</dbReference>
<dbReference type="PANTHER" id="PTHR30201:SF2">
    <property type="entry name" value="2-(5''-TRIPHOSPHORIBOSYL)-3'-DEPHOSPHOCOENZYME-A SYNTHASE"/>
    <property type="match status" value="1"/>
</dbReference>
<dbReference type="Proteomes" id="UP000539985">
    <property type="component" value="Unassembled WGS sequence"/>
</dbReference>
<gene>
    <name evidence="5" type="primary">mdcB</name>
    <name evidence="6" type="ORF">HX882_25820</name>
</gene>
<dbReference type="InterPro" id="IPR017555">
    <property type="entry name" value="TriPribosyl-deP-CoA_syn"/>
</dbReference>
<protein>
    <recommendedName>
        <fullName evidence="5">Probable 2-(5''-triphosphoribosyl)-3'-dephosphocoenzyme-A synthase</fullName>
        <shortName evidence="5">2-(5''-triphosphoribosyl)-3'-dephospho-CoA synthase</shortName>
        <ecNumber evidence="5">2.4.2.52</ecNumber>
    </recommendedName>
</protein>